<dbReference type="AlphaFoldDB" id="A0A378JKI6"/>
<dbReference type="Proteomes" id="UP000254794">
    <property type="component" value="Unassembled WGS sequence"/>
</dbReference>
<evidence type="ECO:0000313" key="2">
    <source>
        <dbReference type="Proteomes" id="UP000254794"/>
    </source>
</evidence>
<dbReference type="EMBL" id="UGOD01000001">
    <property type="protein sequence ID" value="STX51597.1"/>
    <property type="molecule type" value="Genomic_DNA"/>
</dbReference>
<sequence length="211" mass="24599">MALLSAVINEFKKNFNYLNENQQRRSRCYEFWFFASCKKKLTNTALTQKLEVAARNCLDSLNGLAEEDSDFPFENYQEQFFLIVLQAVKVGQVQRFTYGSVHTSCYNIGHQSILERSIVAKDPGLFEKEMVNALRVISNKYPEHQPFFNTLIEKIQTNTLSSYVFFEESAKADANGKFYYSERQNSQLAFNLYDLEERQEFAEEYISSLTP</sequence>
<dbReference type="OrthoDB" id="5636412at2"/>
<organism evidence="1 2">
    <name type="scientific">Legionella busanensis</name>
    <dbReference type="NCBI Taxonomy" id="190655"/>
    <lineage>
        <taxon>Bacteria</taxon>
        <taxon>Pseudomonadati</taxon>
        <taxon>Pseudomonadota</taxon>
        <taxon>Gammaproteobacteria</taxon>
        <taxon>Legionellales</taxon>
        <taxon>Legionellaceae</taxon>
        <taxon>Legionella</taxon>
    </lineage>
</organism>
<evidence type="ECO:0000313" key="1">
    <source>
        <dbReference type="EMBL" id="STX51597.1"/>
    </source>
</evidence>
<name>A0A378JKI6_9GAMM</name>
<protein>
    <submittedName>
        <fullName evidence="1">Uncharacterized protein</fullName>
    </submittedName>
</protein>
<keyword evidence="2" id="KW-1185">Reference proteome</keyword>
<dbReference type="RefSeq" id="WP_115331224.1">
    <property type="nucleotide sequence ID" value="NZ_CAAAHP010000002.1"/>
</dbReference>
<accession>A0A378JKI6</accession>
<reference evidence="1 2" key="1">
    <citation type="submission" date="2018-06" db="EMBL/GenBank/DDBJ databases">
        <authorList>
            <consortium name="Pathogen Informatics"/>
            <person name="Doyle S."/>
        </authorList>
    </citation>
    <scope>NUCLEOTIDE SEQUENCE [LARGE SCALE GENOMIC DNA]</scope>
    <source>
        <strain evidence="1 2">NCTC13316</strain>
    </source>
</reference>
<gene>
    <name evidence="1" type="ORF">NCTC13316_01693</name>
</gene>
<proteinExistence type="predicted"/>